<comment type="caution">
    <text evidence="2">The sequence shown here is derived from an EMBL/GenBank/DDBJ whole genome shotgun (WGS) entry which is preliminary data.</text>
</comment>
<feature type="region of interest" description="Disordered" evidence="1">
    <location>
        <begin position="61"/>
        <end position="80"/>
    </location>
</feature>
<accession>A0AAV7GIM7</accession>
<dbReference type="EMBL" id="JAGFBR010000014">
    <property type="protein sequence ID" value="KAH0455357.1"/>
    <property type="molecule type" value="Genomic_DNA"/>
</dbReference>
<dbReference type="Proteomes" id="UP000775213">
    <property type="component" value="Unassembled WGS sequence"/>
</dbReference>
<evidence type="ECO:0000313" key="3">
    <source>
        <dbReference type="Proteomes" id="UP000775213"/>
    </source>
</evidence>
<feature type="compositionally biased region" description="Basic and acidic residues" evidence="1">
    <location>
        <begin position="61"/>
        <end position="73"/>
    </location>
</feature>
<proteinExistence type="predicted"/>
<name>A0AAV7GIM7_DENCH</name>
<sequence length="123" mass="14270">MRHRICHTSFTTINLPTRLLSQQRSKPSASEFTDEMLSTGAIYGHTIVQKDNIKEKIRRREGDFGQKTKENSKAKIHPTGSSLTERTVAGSFSVRRRRRRMRGDRVSFVPSCVYKWFCVFSLF</sequence>
<keyword evidence="3" id="KW-1185">Reference proteome</keyword>
<gene>
    <name evidence="2" type="ORF">IEQ34_015389</name>
</gene>
<evidence type="ECO:0000313" key="2">
    <source>
        <dbReference type="EMBL" id="KAH0455357.1"/>
    </source>
</evidence>
<evidence type="ECO:0000256" key="1">
    <source>
        <dbReference type="SAM" id="MobiDB-lite"/>
    </source>
</evidence>
<protein>
    <submittedName>
        <fullName evidence="2">Uncharacterized protein</fullName>
    </submittedName>
</protein>
<reference evidence="2 3" key="1">
    <citation type="journal article" date="2021" name="Hortic Res">
        <title>Chromosome-scale assembly of the Dendrobium chrysotoxum genome enhances the understanding of orchid evolution.</title>
        <authorList>
            <person name="Zhang Y."/>
            <person name="Zhang G.Q."/>
            <person name="Zhang D."/>
            <person name="Liu X.D."/>
            <person name="Xu X.Y."/>
            <person name="Sun W.H."/>
            <person name="Yu X."/>
            <person name="Zhu X."/>
            <person name="Wang Z.W."/>
            <person name="Zhao X."/>
            <person name="Zhong W.Y."/>
            <person name="Chen H."/>
            <person name="Yin W.L."/>
            <person name="Huang T."/>
            <person name="Niu S.C."/>
            <person name="Liu Z.J."/>
        </authorList>
    </citation>
    <scope>NUCLEOTIDE SEQUENCE [LARGE SCALE GENOMIC DNA]</scope>
    <source>
        <strain evidence="2">Lindl</strain>
    </source>
</reference>
<organism evidence="2 3">
    <name type="scientific">Dendrobium chrysotoxum</name>
    <name type="common">Orchid</name>
    <dbReference type="NCBI Taxonomy" id="161865"/>
    <lineage>
        <taxon>Eukaryota</taxon>
        <taxon>Viridiplantae</taxon>
        <taxon>Streptophyta</taxon>
        <taxon>Embryophyta</taxon>
        <taxon>Tracheophyta</taxon>
        <taxon>Spermatophyta</taxon>
        <taxon>Magnoliopsida</taxon>
        <taxon>Liliopsida</taxon>
        <taxon>Asparagales</taxon>
        <taxon>Orchidaceae</taxon>
        <taxon>Epidendroideae</taxon>
        <taxon>Malaxideae</taxon>
        <taxon>Dendrobiinae</taxon>
        <taxon>Dendrobium</taxon>
    </lineage>
</organism>
<dbReference type="AlphaFoldDB" id="A0AAV7GIM7"/>